<dbReference type="PANTHER" id="PTHR12544:SF51">
    <property type="entry name" value="GLUTAMINASE 3-RELATED"/>
    <property type="match status" value="1"/>
</dbReference>
<name>A0A183VGM7_TOXCA</name>
<dbReference type="Gene3D" id="3.40.710.10">
    <property type="entry name" value="DD-peptidase/beta-lactamase superfamily"/>
    <property type="match status" value="1"/>
</dbReference>
<sequence length="176" mass="19309">MGCFEDTLDLYFQLCSIETNTDTLAVMAATLANGGVSPLHEERVVCNRAVRDTLSLMYSCGMYDYSGQFAFTVGLPAKSGVSGNMIIVVPNVMGISIYSPPLDLLGNTVRGLQFAEELVEKFNFHNYDSLKHRIEVATVKHTPAVRLTISYVPANPTGTLHTSFERSPTIFYSAVE</sequence>
<evidence type="ECO:0000256" key="1">
    <source>
        <dbReference type="ARBA" id="ARBA00011076"/>
    </source>
</evidence>
<comment type="similarity">
    <text evidence="1">Belongs to the glutaminase family.</text>
</comment>
<dbReference type="EMBL" id="UYWY01027711">
    <property type="protein sequence ID" value="VDM51218.1"/>
    <property type="molecule type" value="Genomic_DNA"/>
</dbReference>
<dbReference type="Pfam" id="PF04960">
    <property type="entry name" value="Glutaminase"/>
    <property type="match status" value="1"/>
</dbReference>
<evidence type="ECO:0000313" key="6">
    <source>
        <dbReference type="Proteomes" id="UP000050794"/>
    </source>
</evidence>
<dbReference type="SUPFAM" id="SSF56601">
    <property type="entry name" value="beta-lactamase/transpeptidase-like"/>
    <property type="match status" value="1"/>
</dbReference>
<dbReference type="GO" id="GO:0006537">
    <property type="term" value="P:glutamate biosynthetic process"/>
    <property type="evidence" value="ECO:0007669"/>
    <property type="project" value="TreeGrafter"/>
</dbReference>
<evidence type="ECO:0000256" key="3">
    <source>
        <dbReference type="ARBA" id="ARBA00022801"/>
    </source>
</evidence>
<protein>
    <recommendedName>
        <fullName evidence="2">glutaminase</fullName>
        <ecNumber evidence="2">3.5.1.2</ecNumber>
    </recommendedName>
</protein>
<comment type="catalytic activity">
    <reaction evidence="4">
        <text>L-glutamine + H2O = L-glutamate + NH4(+)</text>
        <dbReference type="Rhea" id="RHEA:15889"/>
        <dbReference type="ChEBI" id="CHEBI:15377"/>
        <dbReference type="ChEBI" id="CHEBI:28938"/>
        <dbReference type="ChEBI" id="CHEBI:29985"/>
        <dbReference type="ChEBI" id="CHEBI:58359"/>
        <dbReference type="EC" id="3.5.1.2"/>
    </reaction>
</comment>
<accession>A0A183VGM7</accession>
<evidence type="ECO:0000313" key="7">
    <source>
        <dbReference type="WBParaSite" id="TCNE_0001990101-mRNA-1"/>
    </source>
</evidence>
<evidence type="ECO:0000313" key="5">
    <source>
        <dbReference type="EMBL" id="VDM51218.1"/>
    </source>
</evidence>
<evidence type="ECO:0000256" key="4">
    <source>
        <dbReference type="ARBA" id="ARBA00049534"/>
    </source>
</evidence>
<dbReference type="EC" id="3.5.1.2" evidence="2"/>
<keyword evidence="3" id="KW-0378">Hydrolase</keyword>
<dbReference type="PANTHER" id="PTHR12544">
    <property type="entry name" value="GLUTAMINASE"/>
    <property type="match status" value="1"/>
</dbReference>
<proteinExistence type="inferred from homology"/>
<keyword evidence="6" id="KW-1185">Reference proteome</keyword>
<dbReference type="AlphaFoldDB" id="A0A183VGM7"/>
<reference evidence="7" key="1">
    <citation type="submission" date="2016-06" db="UniProtKB">
        <authorList>
            <consortium name="WormBaseParasite"/>
        </authorList>
    </citation>
    <scope>IDENTIFICATION</scope>
</reference>
<dbReference type="GO" id="GO:0006543">
    <property type="term" value="P:L-glutamine catabolic process"/>
    <property type="evidence" value="ECO:0007669"/>
    <property type="project" value="TreeGrafter"/>
</dbReference>
<dbReference type="WBParaSite" id="TCNE_0001990101-mRNA-1">
    <property type="protein sequence ID" value="TCNE_0001990101-mRNA-1"/>
    <property type="gene ID" value="TCNE_0001990101"/>
</dbReference>
<evidence type="ECO:0000256" key="2">
    <source>
        <dbReference type="ARBA" id="ARBA00012918"/>
    </source>
</evidence>
<dbReference type="InterPro" id="IPR012338">
    <property type="entry name" value="Beta-lactam/transpept-like"/>
</dbReference>
<organism evidence="6 7">
    <name type="scientific">Toxocara canis</name>
    <name type="common">Canine roundworm</name>
    <dbReference type="NCBI Taxonomy" id="6265"/>
    <lineage>
        <taxon>Eukaryota</taxon>
        <taxon>Metazoa</taxon>
        <taxon>Ecdysozoa</taxon>
        <taxon>Nematoda</taxon>
        <taxon>Chromadorea</taxon>
        <taxon>Rhabditida</taxon>
        <taxon>Spirurina</taxon>
        <taxon>Ascaridomorpha</taxon>
        <taxon>Ascaridoidea</taxon>
        <taxon>Toxocaridae</taxon>
        <taxon>Toxocara</taxon>
    </lineage>
</organism>
<gene>
    <name evidence="5" type="ORF">TCNE_LOCUS19897</name>
</gene>
<dbReference type="GO" id="GO:0004359">
    <property type="term" value="F:glutaminase activity"/>
    <property type="evidence" value="ECO:0007669"/>
    <property type="project" value="UniProtKB-EC"/>
</dbReference>
<reference evidence="5 6" key="2">
    <citation type="submission" date="2018-11" db="EMBL/GenBank/DDBJ databases">
        <authorList>
            <consortium name="Pathogen Informatics"/>
        </authorList>
    </citation>
    <scope>NUCLEOTIDE SEQUENCE [LARGE SCALE GENOMIC DNA]</scope>
</reference>
<dbReference type="Proteomes" id="UP000050794">
    <property type="component" value="Unassembled WGS sequence"/>
</dbReference>
<dbReference type="InterPro" id="IPR015868">
    <property type="entry name" value="Glutaminase"/>
</dbReference>